<feature type="coiled-coil region" evidence="5">
    <location>
        <begin position="82"/>
        <end position="109"/>
    </location>
</feature>
<keyword evidence="3 4" id="KW-0268">Exocytosis</keyword>
<evidence type="ECO:0000256" key="5">
    <source>
        <dbReference type="SAM" id="Coils"/>
    </source>
</evidence>
<evidence type="ECO:0000313" key="10">
    <source>
        <dbReference type="Proteomes" id="UP000002254"/>
    </source>
</evidence>
<evidence type="ECO:0000313" key="8">
    <source>
        <dbReference type="Ensembl" id="ENSCAFP00000073390.1"/>
    </source>
</evidence>
<reference evidence="8 10" key="1">
    <citation type="journal article" date="2005" name="Nature">
        <title>Genome sequence, comparative analysis and haplotype structure of the domestic dog.</title>
        <authorList>
            <consortium name="Broad Sequencing Platform"/>
            <person name="Lindblad-Toh K."/>
            <person name="Wade C.M."/>
            <person name="Mikkelsen T.S."/>
            <person name="Karlsson E.K."/>
            <person name="Jaffe D.B."/>
            <person name="Kamal M."/>
            <person name="Clamp M."/>
            <person name="Chang J.L."/>
            <person name="Kulbokas E.J. III"/>
            <person name="Zody M.C."/>
            <person name="Mauceli E."/>
            <person name="Xie X."/>
            <person name="Breen M."/>
            <person name="Wayne R.K."/>
            <person name="Ostrander E.A."/>
            <person name="Ponting C.P."/>
            <person name="Galibert F."/>
            <person name="Smith D.R."/>
            <person name="DeJong P.J."/>
            <person name="Kirkness E."/>
            <person name="Alvarez P."/>
            <person name="Biagi T."/>
            <person name="Brockman W."/>
            <person name="Butler J."/>
            <person name="Chin C.W."/>
            <person name="Cook A."/>
            <person name="Cuff J."/>
            <person name="Daly M.J."/>
            <person name="DeCaprio D."/>
            <person name="Gnerre S."/>
            <person name="Grabherr M."/>
            <person name="Kellis M."/>
            <person name="Kleber M."/>
            <person name="Bardeleben C."/>
            <person name="Goodstadt L."/>
            <person name="Heger A."/>
            <person name="Hitte C."/>
            <person name="Kim L."/>
            <person name="Koepfli K.P."/>
            <person name="Parker H.G."/>
            <person name="Pollinger J.P."/>
            <person name="Searle S.M."/>
            <person name="Sutter N.B."/>
            <person name="Thomas R."/>
            <person name="Webber C."/>
            <person name="Baldwin J."/>
            <person name="Abebe A."/>
            <person name="Abouelleil A."/>
            <person name="Aftuck L."/>
            <person name="Ait-Zahra M."/>
            <person name="Aldredge T."/>
            <person name="Allen N."/>
            <person name="An P."/>
            <person name="Anderson S."/>
            <person name="Antoine C."/>
            <person name="Arachchi H."/>
            <person name="Aslam A."/>
            <person name="Ayotte L."/>
            <person name="Bachantsang P."/>
            <person name="Barry A."/>
            <person name="Bayul T."/>
            <person name="Benamara M."/>
            <person name="Berlin A."/>
            <person name="Bessette D."/>
            <person name="Blitshteyn B."/>
            <person name="Bloom T."/>
            <person name="Blye J."/>
            <person name="Boguslavskiy L."/>
            <person name="Bonnet C."/>
            <person name="Boukhgalter B."/>
            <person name="Brown A."/>
            <person name="Cahill P."/>
            <person name="Calixte N."/>
            <person name="Camarata J."/>
            <person name="Cheshatsang Y."/>
            <person name="Chu J."/>
            <person name="Citroen M."/>
            <person name="Collymore A."/>
            <person name="Cooke P."/>
            <person name="Dawoe T."/>
            <person name="Daza R."/>
            <person name="Decktor K."/>
            <person name="DeGray S."/>
            <person name="Dhargay N."/>
            <person name="Dooley K."/>
            <person name="Dooley K."/>
            <person name="Dorje P."/>
            <person name="Dorjee K."/>
            <person name="Dorris L."/>
            <person name="Duffey N."/>
            <person name="Dupes A."/>
            <person name="Egbiremolen O."/>
            <person name="Elong R."/>
            <person name="Falk J."/>
            <person name="Farina A."/>
            <person name="Faro S."/>
            <person name="Ferguson D."/>
            <person name="Ferreira P."/>
            <person name="Fisher S."/>
            <person name="FitzGerald M."/>
            <person name="Foley K."/>
            <person name="Foley C."/>
            <person name="Franke A."/>
            <person name="Friedrich D."/>
            <person name="Gage D."/>
            <person name="Garber M."/>
            <person name="Gearin G."/>
            <person name="Giannoukos G."/>
            <person name="Goode T."/>
            <person name="Goyette A."/>
            <person name="Graham J."/>
            <person name="Grandbois E."/>
            <person name="Gyaltsen K."/>
            <person name="Hafez N."/>
            <person name="Hagopian D."/>
            <person name="Hagos B."/>
            <person name="Hall J."/>
            <person name="Healy C."/>
            <person name="Hegarty R."/>
            <person name="Honan T."/>
            <person name="Horn A."/>
            <person name="Houde N."/>
            <person name="Hughes L."/>
            <person name="Hunnicutt L."/>
            <person name="Husby M."/>
            <person name="Jester B."/>
            <person name="Jones C."/>
            <person name="Kamat A."/>
            <person name="Kanga B."/>
            <person name="Kells C."/>
            <person name="Khazanovich D."/>
            <person name="Kieu A.C."/>
            <person name="Kisner P."/>
            <person name="Kumar M."/>
            <person name="Lance K."/>
            <person name="Landers T."/>
            <person name="Lara M."/>
            <person name="Lee W."/>
            <person name="Leger J.P."/>
            <person name="Lennon N."/>
            <person name="Leuper L."/>
            <person name="LeVine S."/>
            <person name="Liu J."/>
            <person name="Liu X."/>
            <person name="Lokyitsang Y."/>
            <person name="Lokyitsang T."/>
            <person name="Lui A."/>
            <person name="Macdonald J."/>
            <person name="Major J."/>
            <person name="Marabella R."/>
            <person name="Maru K."/>
            <person name="Matthews C."/>
            <person name="McDonough S."/>
            <person name="Mehta T."/>
            <person name="Meldrim J."/>
            <person name="Melnikov A."/>
            <person name="Meneus L."/>
            <person name="Mihalev A."/>
            <person name="Mihova T."/>
            <person name="Miller K."/>
            <person name="Mittelman R."/>
            <person name="Mlenga V."/>
            <person name="Mulrain L."/>
            <person name="Munson G."/>
            <person name="Navidi A."/>
            <person name="Naylor J."/>
            <person name="Nguyen T."/>
            <person name="Nguyen N."/>
            <person name="Nguyen C."/>
            <person name="Nguyen T."/>
            <person name="Nicol R."/>
            <person name="Norbu N."/>
            <person name="Norbu C."/>
            <person name="Novod N."/>
            <person name="Nyima T."/>
            <person name="Olandt P."/>
            <person name="O'Neill B."/>
            <person name="O'Neill K."/>
            <person name="Osman S."/>
            <person name="Oyono L."/>
            <person name="Patti C."/>
            <person name="Perrin D."/>
            <person name="Phunkhang P."/>
            <person name="Pierre F."/>
            <person name="Priest M."/>
            <person name="Rachupka A."/>
            <person name="Raghuraman S."/>
            <person name="Rameau R."/>
            <person name="Ray V."/>
            <person name="Raymond C."/>
            <person name="Rege F."/>
            <person name="Rise C."/>
            <person name="Rogers J."/>
            <person name="Rogov P."/>
            <person name="Sahalie J."/>
            <person name="Settipalli S."/>
            <person name="Sharpe T."/>
            <person name="Shea T."/>
            <person name="Sheehan M."/>
            <person name="Sherpa N."/>
            <person name="Shi J."/>
            <person name="Shih D."/>
            <person name="Sloan J."/>
            <person name="Smith C."/>
            <person name="Sparrow T."/>
            <person name="Stalker J."/>
            <person name="Stange-Thomann N."/>
            <person name="Stavropoulos S."/>
            <person name="Stone C."/>
            <person name="Stone S."/>
            <person name="Sykes S."/>
            <person name="Tchuinga P."/>
            <person name="Tenzing P."/>
            <person name="Tesfaye S."/>
            <person name="Thoulutsang D."/>
            <person name="Thoulutsang Y."/>
            <person name="Topham K."/>
            <person name="Topping I."/>
            <person name="Tsamla T."/>
            <person name="Vassiliev H."/>
            <person name="Venkataraman V."/>
            <person name="Vo A."/>
            <person name="Wangchuk T."/>
            <person name="Wangdi T."/>
            <person name="Weiand M."/>
            <person name="Wilkinson J."/>
            <person name="Wilson A."/>
            <person name="Yadav S."/>
            <person name="Yang S."/>
            <person name="Yang X."/>
            <person name="Young G."/>
            <person name="Yu Q."/>
            <person name="Zainoun J."/>
            <person name="Zembek L."/>
            <person name="Zimmer A."/>
            <person name="Lander E.S."/>
        </authorList>
    </citation>
    <scope>NUCLEOTIDE SEQUENCE [LARGE SCALE GENOMIC DNA]</scope>
    <source>
        <strain evidence="8">Boxer</strain>
    </source>
</reference>
<dbReference type="OrthoDB" id="10267033at2759"/>
<comment type="function">
    <text evidence="4">Component of the exocyst complex involved in the docking of exocytic vesicles with fusion sites on the plasma membrane.</text>
</comment>
<evidence type="ECO:0000256" key="2">
    <source>
        <dbReference type="ARBA" id="ARBA00022448"/>
    </source>
</evidence>
<dbReference type="InterPro" id="IPR007225">
    <property type="entry name" value="EXOC6/Sec15"/>
</dbReference>
<evidence type="ECO:0000313" key="9">
    <source>
        <dbReference type="Ensembl" id="ENSCAFP00040029248.1"/>
    </source>
</evidence>
<dbReference type="InterPro" id="IPR046361">
    <property type="entry name" value="EXOC6/Sec15_C"/>
</dbReference>
<dbReference type="Ensembl" id="ENSCAFT00000108096.1">
    <property type="protein sequence ID" value="ENSCAFP00000073390.1"/>
    <property type="gene ID" value="ENSCAFG00000008981.6"/>
</dbReference>
<dbReference type="Ensembl" id="ENSCAFT00040033611.1">
    <property type="protein sequence ID" value="ENSCAFP00040029248.1"/>
    <property type="gene ID" value="ENSCAFG00040017868.1"/>
</dbReference>
<dbReference type="InterPro" id="IPR042045">
    <property type="entry name" value="EXOC6/Sec15_C_dom1"/>
</dbReference>
<accession>A0A8C0Z1A8</accession>
<dbReference type="FunFam" id="1.10.357.30:FF:000001">
    <property type="entry name" value="Exocyst complex component"/>
    <property type="match status" value="1"/>
</dbReference>
<feature type="domain" description="Exocyst complex subunit EXOC6/Sec15 C-terminal" evidence="6">
    <location>
        <begin position="362"/>
        <end position="711"/>
    </location>
</feature>
<evidence type="ECO:0000313" key="11">
    <source>
        <dbReference type="Proteomes" id="UP000694542"/>
    </source>
</evidence>
<evidence type="ECO:0000256" key="4">
    <source>
        <dbReference type="PIRNR" id="PIRNR025007"/>
    </source>
</evidence>
<dbReference type="FunFam" id="1.20.58.670:FF:000001">
    <property type="entry name" value="Exocyst complex component"/>
    <property type="match status" value="1"/>
</dbReference>
<name>A0A8C0Z1A8_CANLF</name>
<proteinExistence type="inferred from homology"/>
<comment type="similarity">
    <text evidence="1 4">Belongs to the SEC15 family.</text>
</comment>
<sequence length="752" mass="87426">MERGKMAEAESLETAAEHERILREIESTDTACIGPTLRSVYDGEEHGRFMEKLETRIRNHDREIEKMCNFHYQGFVDSITELLKVRGEAQKLKNQVTDTNRKLQHEGKELVIAMEELKQCRLQQRNISATVDKLMLCLPVLEMYSKLRDQMKTKRHYPALKTLEHLEHTYLPQVSHYRFCKVMVDNIPKLREEIKDVSMSDLKDFLESIRKHSDKIGETAMKQVPGAQDLVDFSPVYRCLHIYSVLGARETFENYYRKQRRKQARLVLQPPSNMHETLDGYRKYFNQIVGFFVVEDHILHTTQGLVNRAYIDELWEMALSKTIAALRTHSSYCSDPNLVLDLKNLIVLFADTLQVYGFPVNQLFDMLLEIRDQYSETLLKKWAGIFRNILDSDNYSPIPVTSEEMYKKVVGQFPFQDTELEKQPFPKKFPFSEFVPKVYNQIKEFIYACLKFSEDLHLSSTEVDDMIRKSTNLLLTRTLSNSLQNVIKRKNIGLTELVQIIINTTHLEKSCKYLEEFITNITNVLPETVHTTKLYGTTTFKDARHAAEEEIYTNLNQKIDQFLQLADYDWMTGDLGNKASDYLVDLIAFLRSTFAVFTHLPGKVAQTACMSACKHLATSLMQLLLEAEVRQLTLGALQQFNLDVRECEQFARSGPVPGFQEDTLQLAFIDLRQLLDLFIQWDWSTYLADYGQPNCKYLRVNPVTALTLLEKMKDTSRKNNMFAQFRKNERDKQKLIDTVAKQLRGLISSHHS</sequence>
<keyword evidence="5" id="KW-0175">Coiled coil</keyword>
<dbReference type="Pfam" id="PF04091">
    <property type="entry name" value="Sec15_C"/>
    <property type="match status" value="1"/>
</dbReference>
<dbReference type="PIRSF" id="PIRSF025007">
    <property type="entry name" value="Sec15"/>
    <property type="match status" value="1"/>
</dbReference>
<dbReference type="GO" id="GO:0006886">
    <property type="term" value="P:intracellular protein transport"/>
    <property type="evidence" value="ECO:0007669"/>
    <property type="project" value="InterPro"/>
</dbReference>
<organism evidence="9 11">
    <name type="scientific">Canis lupus familiaris</name>
    <name type="common">Dog</name>
    <name type="synonym">Canis familiaris</name>
    <dbReference type="NCBI Taxonomy" id="9615"/>
    <lineage>
        <taxon>Eukaryota</taxon>
        <taxon>Metazoa</taxon>
        <taxon>Chordata</taxon>
        <taxon>Craniata</taxon>
        <taxon>Vertebrata</taxon>
        <taxon>Euteleostomi</taxon>
        <taxon>Mammalia</taxon>
        <taxon>Eutheria</taxon>
        <taxon>Laurasiatheria</taxon>
        <taxon>Carnivora</taxon>
        <taxon>Caniformia</taxon>
        <taxon>Canidae</taxon>
        <taxon>Canis</taxon>
    </lineage>
</organism>
<protein>
    <recommendedName>
        <fullName evidence="4">Exocyst complex component</fullName>
    </recommendedName>
</protein>
<dbReference type="Proteomes" id="UP000002254">
    <property type="component" value="Chromosome 17"/>
</dbReference>
<reference evidence="9" key="3">
    <citation type="submission" date="2025-05" db="UniProtKB">
        <authorList>
            <consortium name="Ensembl"/>
        </authorList>
    </citation>
    <scope>IDENTIFICATION</scope>
</reference>
<dbReference type="Proteomes" id="UP000694542">
    <property type="component" value="Chromosome 17"/>
</dbReference>
<keyword evidence="2 4" id="KW-0813">Transport</keyword>
<dbReference type="Pfam" id="PF20651">
    <property type="entry name" value="EXOC6_Sec15_N"/>
    <property type="match status" value="1"/>
</dbReference>
<dbReference type="AlphaFoldDB" id="A0A8C0Z1A8"/>
<dbReference type="GO" id="GO:0090522">
    <property type="term" value="P:vesicle tethering involved in exocytosis"/>
    <property type="evidence" value="ECO:0007669"/>
    <property type="project" value="UniProtKB-UniRule"/>
</dbReference>
<feature type="domain" description="Exocyst complex component EXOC6/Sec15 N-terminal" evidence="7">
    <location>
        <begin position="52"/>
        <end position="221"/>
    </location>
</feature>
<evidence type="ECO:0000256" key="3">
    <source>
        <dbReference type="ARBA" id="ARBA00022483"/>
    </source>
</evidence>
<dbReference type="InterPro" id="IPR042044">
    <property type="entry name" value="EXOC6PINT-1/Sec15/Tip20_C_dom2"/>
</dbReference>
<gene>
    <name evidence="9" type="primary">EXOC6B</name>
</gene>
<dbReference type="PANTHER" id="PTHR12702:SF3">
    <property type="entry name" value="EXOCYST COMPLEX COMPONENT 6B"/>
    <property type="match status" value="1"/>
</dbReference>
<dbReference type="InterPro" id="IPR048359">
    <property type="entry name" value="EXOC6_Sec15_N"/>
</dbReference>
<dbReference type="Gene3D" id="1.10.357.30">
    <property type="entry name" value="Exocyst complex subunit Sec15 C-terminal domain, N-terminal subdomain"/>
    <property type="match status" value="1"/>
</dbReference>
<dbReference type="PANTHER" id="PTHR12702">
    <property type="entry name" value="SEC15"/>
    <property type="match status" value="1"/>
</dbReference>
<reference evidence="9" key="2">
    <citation type="submission" date="2018-10" db="EMBL/GenBank/DDBJ databases">
        <title>De novo assembly of a Great Dane genome.</title>
        <authorList>
            <person name="Kidd J.M."/>
            <person name="Pendleton A.L."/>
            <person name="Shen F."/>
            <person name="Emery S."/>
        </authorList>
    </citation>
    <scope>NUCLEOTIDE SEQUENCE [LARGE SCALE GENOMIC DNA]</scope>
    <source>
        <strain evidence="9">Great Dane</strain>
    </source>
</reference>
<evidence type="ECO:0000259" key="7">
    <source>
        <dbReference type="Pfam" id="PF20651"/>
    </source>
</evidence>
<dbReference type="GO" id="GO:0005886">
    <property type="term" value="C:plasma membrane"/>
    <property type="evidence" value="ECO:0007669"/>
    <property type="project" value="UniProtKB-ARBA"/>
</dbReference>
<evidence type="ECO:0000259" key="6">
    <source>
        <dbReference type="Pfam" id="PF04091"/>
    </source>
</evidence>
<evidence type="ECO:0000256" key="1">
    <source>
        <dbReference type="ARBA" id="ARBA00007944"/>
    </source>
</evidence>
<dbReference type="GO" id="GO:0000145">
    <property type="term" value="C:exocyst"/>
    <property type="evidence" value="ECO:0007669"/>
    <property type="project" value="UniProtKB-UniRule"/>
</dbReference>
<dbReference type="Gene3D" id="1.20.58.670">
    <property type="entry name" value="Dsl1p vesicle tethering complex, Tip20p subunit, domain D"/>
    <property type="match status" value="1"/>
</dbReference>